<dbReference type="Pfam" id="PF06429">
    <property type="entry name" value="Flg_bbr_C"/>
    <property type="match status" value="1"/>
</dbReference>
<comment type="subcellular location">
    <subcellularLocation>
        <location evidence="1 4">Bacterial flagellum basal body</location>
    </subcellularLocation>
</comment>
<dbReference type="EMBL" id="FNOB01000008">
    <property type="protein sequence ID" value="SDW93039.1"/>
    <property type="molecule type" value="Genomic_DNA"/>
</dbReference>
<reference evidence="8" key="1">
    <citation type="journal article" date="2014" name="Int. J. Syst. Evol. Microbiol.">
        <title>Complete genome sequence of Corynebacterium casei LMG S-19264T (=DSM 44701T), isolated from a smear-ripened cheese.</title>
        <authorList>
            <consortium name="US DOE Joint Genome Institute (JGI-PGF)"/>
            <person name="Walter F."/>
            <person name="Albersmeier A."/>
            <person name="Kalinowski J."/>
            <person name="Ruckert C."/>
        </authorList>
    </citation>
    <scope>NUCLEOTIDE SEQUENCE</scope>
    <source>
        <strain evidence="8">CGMCC 1.10859</strain>
    </source>
</reference>
<dbReference type="RefSeq" id="WP_035844741.1">
    <property type="nucleotide sequence ID" value="NZ_BNAB01000007.1"/>
</dbReference>
<gene>
    <name evidence="8" type="ORF">GCM10008024_18950</name>
    <name evidence="9" type="ORF">SAMN05444006_10851</name>
</gene>
<dbReference type="AlphaFoldDB" id="A0AAN4US45"/>
<evidence type="ECO:0000256" key="1">
    <source>
        <dbReference type="ARBA" id="ARBA00004117"/>
    </source>
</evidence>
<dbReference type="SUPFAM" id="SSF117143">
    <property type="entry name" value="Flagellar hook protein flgE"/>
    <property type="match status" value="1"/>
</dbReference>
<dbReference type="NCBIfam" id="NF009332">
    <property type="entry name" value="PRK12690.1"/>
    <property type="match status" value="1"/>
</dbReference>
<dbReference type="NCBIfam" id="TIGR02490">
    <property type="entry name" value="flgF"/>
    <property type="match status" value="1"/>
</dbReference>
<dbReference type="NCBIfam" id="TIGR03506">
    <property type="entry name" value="FlgEFG_subfam"/>
    <property type="match status" value="1"/>
</dbReference>
<dbReference type="InterPro" id="IPR019776">
    <property type="entry name" value="Flagellar_basal_body_rod_CS"/>
</dbReference>
<dbReference type="Pfam" id="PF00460">
    <property type="entry name" value="Flg_bb_rod"/>
    <property type="match status" value="1"/>
</dbReference>
<evidence type="ECO:0000313" key="9">
    <source>
        <dbReference type="EMBL" id="SDW93039.1"/>
    </source>
</evidence>
<dbReference type="InterPro" id="IPR037925">
    <property type="entry name" value="FlgE/F/G-like"/>
</dbReference>
<accession>A0AAN4US45</accession>
<dbReference type="EMBL" id="BNAB01000007">
    <property type="protein sequence ID" value="GHE01786.1"/>
    <property type="molecule type" value="Genomic_DNA"/>
</dbReference>
<comment type="caution">
    <text evidence="8">The sequence shown here is derived from an EMBL/GenBank/DDBJ whole genome shotgun (WGS) entry which is preliminary data.</text>
</comment>
<evidence type="ECO:0000313" key="8">
    <source>
        <dbReference type="EMBL" id="GHE01786.1"/>
    </source>
</evidence>
<dbReference type="GO" id="GO:0071978">
    <property type="term" value="P:bacterial-type flagellum-dependent swarming motility"/>
    <property type="evidence" value="ECO:0007669"/>
    <property type="project" value="TreeGrafter"/>
</dbReference>
<dbReference type="Pfam" id="PF22692">
    <property type="entry name" value="LlgE_F_G_D1"/>
    <property type="match status" value="1"/>
</dbReference>
<feature type="domain" description="Flagellar basal body rod protein N-terminal" evidence="5">
    <location>
        <begin position="10"/>
        <end position="35"/>
    </location>
</feature>
<evidence type="ECO:0000256" key="3">
    <source>
        <dbReference type="ARBA" id="ARBA00023143"/>
    </source>
</evidence>
<proteinExistence type="inferred from homology"/>
<dbReference type="InterPro" id="IPR001444">
    <property type="entry name" value="Flag_bb_rod_N"/>
</dbReference>
<comment type="subunit">
    <text evidence="4">The basal body constitutes a major portion of the flagellar organelle and consists of five rings (E,L,P,S, and M) mounted on a central rod. The rod consists of about 26 subunits of FlgG in the distal portion, and FlgB, FlgC and FlgF are thought to build up the proximal portion of the rod with about 6 subunits each.</text>
</comment>
<evidence type="ECO:0000259" key="6">
    <source>
        <dbReference type="Pfam" id="PF06429"/>
    </source>
</evidence>
<evidence type="ECO:0000313" key="10">
    <source>
        <dbReference type="Proteomes" id="UP000199541"/>
    </source>
</evidence>
<dbReference type="GO" id="GO:0030694">
    <property type="term" value="C:bacterial-type flagellum basal body, rod"/>
    <property type="evidence" value="ECO:0007669"/>
    <property type="project" value="UniProtKB-UniRule"/>
</dbReference>
<protein>
    <recommendedName>
        <fullName evidence="4">Flagellar basal-body rod protein FlgF</fullName>
    </recommendedName>
</protein>
<dbReference type="InterPro" id="IPR020013">
    <property type="entry name" value="Flagellar_FlgE/F/G"/>
</dbReference>
<keyword evidence="8" id="KW-0282">Flagellum</keyword>
<evidence type="ECO:0000256" key="2">
    <source>
        <dbReference type="ARBA" id="ARBA00009677"/>
    </source>
</evidence>
<dbReference type="InterPro" id="IPR012836">
    <property type="entry name" value="FlgF"/>
</dbReference>
<keyword evidence="8" id="KW-0969">Cilium</keyword>
<reference evidence="9 10" key="2">
    <citation type="submission" date="2016-10" db="EMBL/GenBank/DDBJ databases">
        <authorList>
            <person name="Varghese N."/>
            <person name="Submissions S."/>
        </authorList>
    </citation>
    <scope>NUCLEOTIDE SEQUENCE [LARGE SCALE GENOMIC DNA]</scope>
    <source>
        <strain evidence="9 10">DSM 24802</strain>
    </source>
</reference>
<evidence type="ECO:0000256" key="4">
    <source>
        <dbReference type="RuleBase" id="RU362116"/>
    </source>
</evidence>
<reference evidence="8" key="3">
    <citation type="submission" date="2023-06" db="EMBL/GenBank/DDBJ databases">
        <authorList>
            <person name="Sun Q."/>
            <person name="Zhou Y."/>
        </authorList>
    </citation>
    <scope>NUCLEOTIDE SEQUENCE</scope>
    <source>
        <strain evidence="8">CGMCC 1.10859</strain>
    </source>
</reference>
<keyword evidence="10" id="KW-1185">Reference proteome</keyword>
<dbReference type="Proteomes" id="UP000199541">
    <property type="component" value="Unassembled WGS sequence"/>
</dbReference>
<dbReference type="PROSITE" id="PS00588">
    <property type="entry name" value="FLAGELLA_BB_ROD"/>
    <property type="match status" value="1"/>
</dbReference>
<evidence type="ECO:0000259" key="7">
    <source>
        <dbReference type="Pfam" id="PF22692"/>
    </source>
</evidence>
<keyword evidence="8" id="KW-0966">Cell projection</keyword>
<organism evidence="8 11">
    <name type="scientific">Allgaiera indica</name>
    <dbReference type="NCBI Taxonomy" id="765699"/>
    <lineage>
        <taxon>Bacteria</taxon>
        <taxon>Pseudomonadati</taxon>
        <taxon>Pseudomonadota</taxon>
        <taxon>Alphaproteobacteria</taxon>
        <taxon>Rhodobacterales</taxon>
        <taxon>Paracoccaceae</taxon>
        <taxon>Allgaiera</taxon>
    </lineage>
</organism>
<feature type="domain" description="Flagellar basal-body/hook protein C-terminal" evidence="6">
    <location>
        <begin position="190"/>
        <end position="228"/>
    </location>
</feature>
<dbReference type="Proteomes" id="UP000634647">
    <property type="component" value="Unassembled WGS sequence"/>
</dbReference>
<sequence length="238" mass="25498">MDNASYTTLTRQSGLMRQMSVVANNIANVSTTGFRREGMIFAEHIARLDGAEPSLSMATATVRAVDLRQGGLAQTGGAFDFAIDGAGFFLVQTPQGDRLTRAGSFTPNQDGELVTPDGHRVLDEGGAPIFIPTEAKQISLAADGTLSADGQPINKVGLYRPADPTDLNHEAGTLFRADNGVEPAPGAKLRQGYVEESNVDPVREISRMIAVQRAYELGQGLLDREDQRIRGVIETLGR</sequence>
<dbReference type="InterPro" id="IPR010930">
    <property type="entry name" value="Flg_bb/hook_C_dom"/>
</dbReference>
<keyword evidence="3 4" id="KW-0975">Bacterial flagellum</keyword>
<name>A0AAN4US45_9RHOB</name>
<dbReference type="InterPro" id="IPR053967">
    <property type="entry name" value="LlgE_F_G-like_D1"/>
</dbReference>
<feature type="domain" description="Flagellar hook protein FlgE/F/G-like D1" evidence="7">
    <location>
        <begin position="82"/>
        <end position="148"/>
    </location>
</feature>
<dbReference type="PANTHER" id="PTHR30435:SF19">
    <property type="entry name" value="FLAGELLAR BASAL-BODY ROD PROTEIN FLGG"/>
    <property type="match status" value="1"/>
</dbReference>
<evidence type="ECO:0000313" key="11">
    <source>
        <dbReference type="Proteomes" id="UP000634647"/>
    </source>
</evidence>
<evidence type="ECO:0000259" key="5">
    <source>
        <dbReference type="Pfam" id="PF00460"/>
    </source>
</evidence>
<comment type="similarity">
    <text evidence="2 4">Belongs to the flagella basal body rod proteins family.</text>
</comment>
<dbReference type="PANTHER" id="PTHR30435">
    <property type="entry name" value="FLAGELLAR PROTEIN"/>
    <property type="match status" value="1"/>
</dbReference>